<comment type="caution">
    <text evidence="3">The sequence shown here is derived from an EMBL/GenBank/DDBJ whole genome shotgun (WGS) entry which is preliminary data.</text>
</comment>
<reference evidence="3 4" key="1">
    <citation type="journal article" date="2024" name="Commun. Biol.">
        <title>Comparative genomic analysis of thermophilic fungi reveals convergent evolutionary adaptations and gene losses.</title>
        <authorList>
            <person name="Steindorff A.S."/>
            <person name="Aguilar-Pontes M.V."/>
            <person name="Robinson A.J."/>
            <person name="Andreopoulos B."/>
            <person name="LaButti K."/>
            <person name="Kuo A."/>
            <person name="Mondo S."/>
            <person name="Riley R."/>
            <person name="Otillar R."/>
            <person name="Haridas S."/>
            <person name="Lipzen A."/>
            <person name="Grimwood J."/>
            <person name="Schmutz J."/>
            <person name="Clum A."/>
            <person name="Reid I.D."/>
            <person name="Moisan M.C."/>
            <person name="Butler G."/>
            <person name="Nguyen T.T.M."/>
            <person name="Dewar K."/>
            <person name="Conant G."/>
            <person name="Drula E."/>
            <person name="Henrissat B."/>
            <person name="Hansel C."/>
            <person name="Singer S."/>
            <person name="Hutchinson M.I."/>
            <person name="de Vries R.P."/>
            <person name="Natvig D.O."/>
            <person name="Powell A.J."/>
            <person name="Tsang A."/>
            <person name="Grigoriev I.V."/>
        </authorList>
    </citation>
    <scope>NUCLEOTIDE SEQUENCE [LARGE SCALE GENOMIC DNA]</scope>
    <source>
        <strain evidence="3 4">CBS 620.91</strain>
    </source>
</reference>
<feature type="region of interest" description="Disordered" evidence="1">
    <location>
        <begin position="204"/>
        <end position="256"/>
    </location>
</feature>
<name>A0ABR3VE12_HUMIN</name>
<dbReference type="Proteomes" id="UP001583172">
    <property type="component" value="Unassembled WGS sequence"/>
</dbReference>
<accession>A0ABR3VE12</accession>
<evidence type="ECO:0000256" key="1">
    <source>
        <dbReference type="SAM" id="MobiDB-lite"/>
    </source>
</evidence>
<keyword evidence="4" id="KW-1185">Reference proteome</keyword>
<proteinExistence type="predicted"/>
<evidence type="ECO:0000313" key="4">
    <source>
        <dbReference type="Proteomes" id="UP001583172"/>
    </source>
</evidence>
<organism evidence="3 4">
    <name type="scientific">Humicola insolens</name>
    <name type="common">Soft-rot fungus</name>
    <dbReference type="NCBI Taxonomy" id="85995"/>
    <lineage>
        <taxon>Eukaryota</taxon>
        <taxon>Fungi</taxon>
        <taxon>Dikarya</taxon>
        <taxon>Ascomycota</taxon>
        <taxon>Pezizomycotina</taxon>
        <taxon>Sordariomycetes</taxon>
        <taxon>Sordariomycetidae</taxon>
        <taxon>Sordariales</taxon>
        <taxon>Chaetomiaceae</taxon>
        <taxon>Mycothermus</taxon>
    </lineage>
</organism>
<keyword evidence="2" id="KW-0472">Membrane</keyword>
<protein>
    <submittedName>
        <fullName evidence="3">Uncharacterized protein</fullName>
    </submittedName>
</protein>
<evidence type="ECO:0000313" key="3">
    <source>
        <dbReference type="EMBL" id="KAL1840065.1"/>
    </source>
</evidence>
<evidence type="ECO:0000256" key="2">
    <source>
        <dbReference type="SAM" id="Phobius"/>
    </source>
</evidence>
<feature type="compositionally biased region" description="Basic and acidic residues" evidence="1">
    <location>
        <begin position="204"/>
        <end position="215"/>
    </location>
</feature>
<sequence>MSSDQSSDYVPYRPGLPWYGRLVVYIIWVSIPACLACVFLAGCTSNAMANFALYEVNVTSLAESLKAAGGSDVAPLVPPELPTHWNIGISGRCDNFTTTGEVYCHRAFLPSQNVLTVVEESLRDSLRRRDGQGHEDQHDELVDRVLTSWNEALARHPTSSIGVIANRGTTEALLRTSAALTLIELVMGLGWPLIILGRRQHEDWGPRGHNGKPDQRPTTATPPSHPEGASQNLSVVVEKTDECFGVPDQPRRTSPA</sequence>
<dbReference type="EMBL" id="JAZGSY010000129">
    <property type="protein sequence ID" value="KAL1840065.1"/>
    <property type="molecule type" value="Genomic_DNA"/>
</dbReference>
<gene>
    <name evidence="3" type="ORF">VTJ49DRAFT_841</name>
</gene>
<feature type="transmembrane region" description="Helical" evidence="2">
    <location>
        <begin position="22"/>
        <end position="43"/>
    </location>
</feature>
<keyword evidence="2" id="KW-1133">Transmembrane helix</keyword>
<keyword evidence="2" id="KW-0812">Transmembrane</keyword>